<feature type="domain" description="ABC transporter" evidence="6">
    <location>
        <begin position="261"/>
        <end position="505"/>
    </location>
</feature>
<keyword evidence="1" id="KW-0472">Membrane</keyword>
<dbReference type="InterPro" id="IPR050107">
    <property type="entry name" value="ABC_carbohydrate_import_ATPase"/>
</dbReference>
<reference evidence="7 8" key="1">
    <citation type="submission" date="2020-07" db="EMBL/GenBank/DDBJ databases">
        <title>Pusillimonas sp. nov., isolated from poultry manure in Taiwan.</title>
        <authorList>
            <person name="Lin S.-Y."/>
            <person name="Tang Y.-S."/>
            <person name="Young C.-C."/>
        </authorList>
    </citation>
    <scope>NUCLEOTIDE SEQUENCE [LARGE SCALE GENOMIC DNA]</scope>
    <source>
        <strain evidence="7 8">CC-YST705</strain>
    </source>
</reference>
<gene>
    <name evidence="7" type="ORF">H0484_14120</name>
</gene>
<dbReference type="GO" id="GO:0005524">
    <property type="term" value="F:ATP binding"/>
    <property type="evidence" value="ECO:0007669"/>
    <property type="project" value="UniProtKB-KW"/>
</dbReference>
<keyword evidence="2" id="KW-0813">Transport</keyword>
<dbReference type="InterPro" id="IPR003439">
    <property type="entry name" value="ABC_transporter-like_ATP-bd"/>
</dbReference>
<evidence type="ECO:0000256" key="1">
    <source>
        <dbReference type="ARBA" id="ARBA00022475"/>
    </source>
</evidence>
<keyword evidence="2" id="KW-0762">Sugar transport</keyword>
<dbReference type="SUPFAM" id="SSF52540">
    <property type="entry name" value="P-loop containing nucleoside triphosphate hydrolases"/>
    <property type="match status" value="2"/>
</dbReference>
<feature type="domain" description="ABC transporter" evidence="6">
    <location>
        <begin position="7"/>
        <end position="243"/>
    </location>
</feature>
<dbReference type="CDD" id="cd03216">
    <property type="entry name" value="ABC_Carb_Monos_I"/>
    <property type="match status" value="1"/>
</dbReference>
<evidence type="ECO:0000259" key="6">
    <source>
        <dbReference type="PROSITE" id="PS50893"/>
    </source>
</evidence>
<dbReference type="InterPro" id="IPR017871">
    <property type="entry name" value="ABC_transporter-like_CS"/>
</dbReference>
<dbReference type="RefSeq" id="WP_226955295.1">
    <property type="nucleotide sequence ID" value="NZ_JACDXW010000010.1"/>
</dbReference>
<evidence type="ECO:0000256" key="3">
    <source>
        <dbReference type="ARBA" id="ARBA00022737"/>
    </source>
</evidence>
<evidence type="ECO:0000313" key="8">
    <source>
        <dbReference type="Proteomes" id="UP000776983"/>
    </source>
</evidence>
<dbReference type="PANTHER" id="PTHR43790">
    <property type="entry name" value="CARBOHYDRATE TRANSPORT ATP-BINDING PROTEIN MG119-RELATED"/>
    <property type="match status" value="1"/>
</dbReference>
<comment type="caution">
    <text evidence="7">The sequence shown here is derived from an EMBL/GenBank/DDBJ whole genome shotgun (WGS) entry which is preliminary data.</text>
</comment>
<dbReference type="PANTHER" id="PTHR43790:SF4">
    <property type="entry name" value="GUANOSINE IMPORT ATP-BINDING PROTEIN NUPO"/>
    <property type="match status" value="1"/>
</dbReference>
<dbReference type="CDD" id="cd03215">
    <property type="entry name" value="ABC_Carb_Monos_II"/>
    <property type="match status" value="1"/>
</dbReference>
<dbReference type="Gene3D" id="3.40.50.300">
    <property type="entry name" value="P-loop containing nucleotide triphosphate hydrolases"/>
    <property type="match status" value="2"/>
</dbReference>
<dbReference type="Pfam" id="PF00005">
    <property type="entry name" value="ABC_tran"/>
    <property type="match status" value="2"/>
</dbReference>
<dbReference type="EMBL" id="JACDXW010000010">
    <property type="protein sequence ID" value="MCB5364880.1"/>
    <property type="molecule type" value="Genomic_DNA"/>
</dbReference>
<keyword evidence="1" id="KW-1003">Cell membrane</keyword>
<evidence type="ECO:0000256" key="5">
    <source>
        <dbReference type="ARBA" id="ARBA00022840"/>
    </source>
</evidence>
<accession>A0ABS8CFR4</accession>
<keyword evidence="5 7" id="KW-0067">ATP-binding</keyword>
<dbReference type="Proteomes" id="UP000776983">
    <property type="component" value="Unassembled WGS sequence"/>
</dbReference>
<dbReference type="PROSITE" id="PS00211">
    <property type="entry name" value="ABC_TRANSPORTER_1"/>
    <property type="match status" value="1"/>
</dbReference>
<keyword evidence="4" id="KW-0547">Nucleotide-binding</keyword>
<evidence type="ECO:0000256" key="2">
    <source>
        <dbReference type="ARBA" id="ARBA00022597"/>
    </source>
</evidence>
<keyword evidence="3" id="KW-0677">Repeat</keyword>
<name>A0ABS8CFR4_9BURK</name>
<proteinExistence type="predicted"/>
<dbReference type="InterPro" id="IPR027417">
    <property type="entry name" value="P-loop_NTPase"/>
</dbReference>
<organism evidence="7 8">
    <name type="scientific">Mesopusillimonas faecipullorum</name>
    <dbReference type="NCBI Taxonomy" id="2755040"/>
    <lineage>
        <taxon>Bacteria</taxon>
        <taxon>Pseudomonadati</taxon>
        <taxon>Pseudomonadota</taxon>
        <taxon>Betaproteobacteria</taxon>
        <taxon>Burkholderiales</taxon>
        <taxon>Alcaligenaceae</taxon>
        <taxon>Mesopusillimonas</taxon>
    </lineage>
</organism>
<evidence type="ECO:0000313" key="7">
    <source>
        <dbReference type="EMBL" id="MCB5364880.1"/>
    </source>
</evidence>
<dbReference type="SMART" id="SM00382">
    <property type="entry name" value="AAA"/>
    <property type="match status" value="2"/>
</dbReference>
<keyword evidence="8" id="KW-1185">Reference proteome</keyword>
<dbReference type="PROSITE" id="PS50893">
    <property type="entry name" value="ABC_TRANSPORTER_2"/>
    <property type="match status" value="2"/>
</dbReference>
<sequence length="505" mass="54322">MADIPLLRLEGITKRYGSLIANDGVSLTLDAGEVMGILGENGAGKSTLMNVISGLIRPDGGTMQLNGQALVLSSPREAAEAGIGMVHQHFKLVGALTVAENLALGDPRWGRRMLLGFGGLRAEIGVLAKSLGVDVDFDVRVDRLTVGQQQRVEIMKVLSRKPRLLILDEPTAVLSQEERPALFRMVAGLAAQGTAVIIISHKLEDILESCRRVVVMRHGKVVNNSDVRGKSREDLIRLLVGDEMPVLAEKSGAVQSGQSLLKTAGLTIKRPNGTVALHEATFEVRRGEILALCGVEGNGQSELVRAVTGLLKPDAGRLDYWFGEGGDYLDAAALRRQGVCHIPEDRLKDGVLPDASLGDNFLLTHLGCAQFNRLGWLRPKQVETAVEEAVRDYAIKTPSLQAAMSQLSGGNQQKLVLARELASHPSLIVAAHPTRGLDVKTIAFINNQLLERRATGAGVLLASADLAEVWPIADRIMVLSAGRLHGPVAVSETTLQEVGRWMTQR</sequence>
<dbReference type="InterPro" id="IPR003593">
    <property type="entry name" value="AAA+_ATPase"/>
</dbReference>
<protein>
    <submittedName>
        <fullName evidence="7">ABC transporter ATP-binding protein</fullName>
    </submittedName>
</protein>
<evidence type="ECO:0000256" key="4">
    <source>
        <dbReference type="ARBA" id="ARBA00022741"/>
    </source>
</evidence>